<feature type="DNA-binding region" description="H-T-H motif" evidence="4">
    <location>
        <begin position="34"/>
        <end position="53"/>
    </location>
</feature>
<comment type="caution">
    <text evidence="6">The sequence shown here is derived from an EMBL/GenBank/DDBJ whole genome shotgun (WGS) entry which is preliminary data.</text>
</comment>
<dbReference type="PANTHER" id="PTHR30055:SF238">
    <property type="entry name" value="MYCOFACTOCIN BIOSYNTHESIS TRANSCRIPTIONAL REGULATOR MFTR-RELATED"/>
    <property type="match status" value="1"/>
</dbReference>
<evidence type="ECO:0000313" key="6">
    <source>
        <dbReference type="EMBL" id="RMH87649.1"/>
    </source>
</evidence>
<name>A0A3M2HJU2_9GAMM</name>
<dbReference type="SUPFAM" id="SSF46689">
    <property type="entry name" value="Homeodomain-like"/>
    <property type="match status" value="1"/>
</dbReference>
<dbReference type="Gene3D" id="1.10.357.10">
    <property type="entry name" value="Tetracycline Repressor, domain 2"/>
    <property type="match status" value="1"/>
</dbReference>
<dbReference type="OrthoDB" id="8534868at2"/>
<sequence length="182" mass="20568">MKTNFPDEKTQARQKQILVAARWCFLNYGFAKTTFDDIAKRAALSRTLIYRVFKSKEDVFQAVFVDWLLARQPAAKEAAEGSGSPSERLLAVCRVLALEPWAEMAGTLKGGEYHEICKRVAPDSEERYRKFTHECVCEVLGDASVAEVFLLALNGLFADEPEPDVLERRIILLVSHFSRPTI</sequence>
<proteinExistence type="predicted"/>
<dbReference type="Pfam" id="PF00440">
    <property type="entry name" value="TetR_N"/>
    <property type="match status" value="1"/>
</dbReference>
<dbReference type="RefSeq" id="WP_122168685.1">
    <property type="nucleotide sequence ID" value="NZ_JAMOIB010000012.1"/>
</dbReference>
<evidence type="ECO:0000259" key="5">
    <source>
        <dbReference type="PROSITE" id="PS50977"/>
    </source>
</evidence>
<evidence type="ECO:0000256" key="1">
    <source>
        <dbReference type="ARBA" id="ARBA00023015"/>
    </source>
</evidence>
<evidence type="ECO:0000256" key="2">
    <source>
        <dbReference type="ARBA" id="ARBA00023125"/>
    </source>
</evidence>
<dbReference type="InterPro" id="IPR001647">
    <property type="entry name" value="HTH_TetR"/>
</dbReference>
<evidence type="ECO:0000256" key="3">
    <source>
        <dbReference type="ARBA" id="ARBA00023163"/>
    </source>
</evidence>
<dbReference type="PROSITE" id="PS50977">
    <property type="entry name" value="HTH_TETR_2"/>
    <property type="match status" value="1"/>
</dbReference>
<protein>
    <submittedName>
        <fullName evidence="6">TetR/AcrR family transcriptional regulator</fullName>
    </submittedName>
</protein>
<accession>A0A3M2HJU2</accession>
<evidence type="ECO:0000256" key="4">
    <source>
        <dbReference type="PROSITE-ProRule" id="PRU00335"/>
    </source>
</evidence>
<keyword evidence="7" id="KW-1185">Reference proteome</keyword>
<feature type="domain" description="HTH tetR-type" evidence="5">
    <location>
        <begin position="11"/>
        <end position="71"/>
    </location>
</feature>
<dbReference type="InterPro" id="IPR009057">
    <property type="entry name" value="Homeodomain-like_sf"/>
</dbReference>
<dbReference type="PRINTS" id="PR00455">
    <property type="entry name" value="HTHTETR"/>
</dbReference>
<dbReference type="EMBL" id="RFFM01000009">
    <property type="protein sequence ID" value="RMH87649.1"/>
    <property type="molecule type" value="Genomic_DNA"/>
</dbReference>
<reference evidence="6 7" key="1">
    <citation type="submission" date="2018-10" db="EMBL/GenBank/DDBJ databases">
        <title>Pseudomonas zhaodongensis NEAU-ST5-21(T) genome.</title>
        <authorList>
            <person name="Peng J."/>
            <person name="Liu Z.-P."/>
        </authorList>
    </citation>
    <scope>NUCLEOTIDE SEQUENCE [LARGE SCALE GENOMIC DNA]</scope>
    <source>
        <strain evidence="6 7">NEAU-ST5-21</strain>
    </source>
</reference>
<gene>
    <name evidence="6" type="ORF">EA797_20570</name>
</gene>
<dbReference type="GO" id="GO:0003700">
    <property type="term" value="F:DNA-binding transcription factor activity"/>
    <property type="evidence" value="ECO:0007669"/>
    <property type="project" value="TreeGrafter"/>
</dbReference>
<keyword evidence="1" id="KW-0805">Transcription regulation</keyword>
<keyword evidence="3" id="KW-0804">Transcription</keyword>
<keyword evidence="2 4" id="KW-0238">DNA-binding</keyword>
<dbReference type="AlphaFoldDB" id="A0A3M2HJU2"/>
<dbReference type="Proteomes" id="UP000269774">
    <property type="component" value="Unassembled WGS sequence"/>
</dbReference>
<dbReference type="PANTHER" id="PTHR30055">
    <property type="entry name" value="HTH-TYPE TRANSCRIPTIONAL REGULATOR RUTR"/>
    <property type="match status" value="1"/>
</dbReference>
<dbReference type="InterPro" id="IPR050109">
    <property type="entry name" value="HTH-type_TetR-like_transc_reg"/>
</dbReference>
<organism evidence="6 7">
    <name type="scientific">Stutzerimonas zhaodongensis</name>
    <dbReference type="NCBI Taxonomy" id="1176257"/>
    <lineage>
        <taxon>Bacteria</taxon>
        <taxon>Pseudomonadati</taxon>
        <taxon>Pseudomonadota</taxon>
        <taxon>Gammaproteobacteria</taxon>
        <taxon>Pseudomonadales</taxon>
        <taxon>Pseudomonadaceae</taxon>
        <taxon>Stutzerimonas</taxon>
    </lineage>
</organism>
<evidence type="ECO:0000313" key="7">
    <source>
        <dbReference type="Proteomes" id="UP000269774"/>
    </source>
</evidence>
<dbReference type="GO" id="GO:0000976">
    <property type="term" value="F:transcription cis-regulatory region binding"/>
    <property type="evidence" value="ECO:0007669"/>
    <property type="project" value="TreeGrafter"/>
</dbReference>